<comment type="caution">
    <text evidence="2">The sequence shown here is derived from an EMBL/GenBank/DDBJ whole genome shotgun (WGS) entry which is preliminary data.</text>
</comment>
<protein>
    <recommendedName>
        <fullName evidence="4">Transmembrane protein</fullName>
    </recommendedName>
</protein>
<evidence type="ECO:0008006" key="4">
    <source>
        <dbReference type="Google" id="ProtNLM"/>
    </source>
</evidence>
<dbReference type="Proteomes" id="UP001151699">
    <property type="component" value="Chromosome X"/>
</dbReference>
<evidence type="ECO:0000313" key="2">
    <source>
        <dbReference type="EMBL" id="KAJ6639142.1"/>
    </source>
</evidence>
<accession>A0A9Q0MW99</accession>
<organism evidence="2 3">
    <name type="scientific">Pseudolycoriella hygida</name>
    <dbReference type="NCBI Taxonomy" id="35572"/>
    <lineage>
        <taxon>Eukaryota</taxon>
        <taxon>Metazoa</taxon>
        <taxon>Ecdysozoa</taxon>
        <taxon>Arthropoda</taxon>
        <taxon>Hexapoda</taxon>
        <taxon>Insecta</taxon>
        <taxon>Pterygota</taxon>
        <taxon>Neoptera</taxon>
        <taxon>Endopterygota</taxon>
        <taxon>Diptera</taxon>
        <taxon>Nematocera</taxon>
        <taxon>Sciaroidea</taxon>
        <taxon>Sciaridae</taxon>
        <taxon>Pseudolycoriella</taxon>
    </lineage>
</organism>
<keyword evidence="1" id="KW-1133">Transmembrane helix</keyword>
<dbReference type="AlphaFoldDB" id="A0A9Q0MW99"/>
<reference evidence="2" key="1">
    <citation type="submission" date="2022-07" db="EMBL/GenBank/DDBJ databases">
        <authorList>
            <person name="Trinca V."/>
            <person name="Uliana J.V.C."/>
            <person name="Torres T.T."/>
            <person name="Ward R.J."/>
            <person name="Monesi N."/>
        </authorList>
    </citation>
    <scope>NUCLEOTIDE SEQUENCE</scope>
    <source>
        <strain evidence="2">HSMRA1968</strain>
        <tissue evidence="2">Whole embryos</tissue>
    </source>
</reference>
<proteinExistence type="predicted"/>
<evidence type="ECO:0000256" key="1">
    <source>
        <dbReference type="SAM" id="Phobius"/>
    </source>
</evidence>
<gene>
    <name evidence="2" type="ORF">Bhyg_11882</name>
</gene>
<sequence length="57" mass="6105">MKHDNADVEFFEIVSMFSNTRPSTSNGSLLLLVGICAISLSSFICVAATPIDTKNVV</sequence>
<evidence type="ECO:0000313" key="3">
    <source>
        <dbReference type="Proteomes" id="UP001151699"/>
    </source>
</evidence>
<keyword evidence="1" id="KW-0472">Membrane</keyword>
<keyword evidence="3" id="KW-1185">Reference proteome</keyword>
<name>A0A9Q0MW99_9DIPT</name>
<dbReference type="EMBL" id="WJQU01000003">
    <property type="protein sequence ID" value="KAJ6639142.1"/>
    <property type="molecule type" value="Genomic_DNA"/>
</dbReference>
<keyword evidence="1" id="KW-0812">Transmembrane</keyword>
<feature type="transmembrane region" description="Helical" evidence="1">
    <location>
        <begin position="29"/>
        <end position="51"/>
    </location>
</feature>